<dbReference type="CDD" id="cd00093">
    <property type="entry name" value="HTH_XRE"/>
    <property type="match status" value="1"/>
</dbReference>
<keyword evidence="3" id="KW-1185">Reference proteome</keyword>
<dbReference type="STRING" id="1157490.EL26_02580"/>
<gene>
    <name evidence="2" type="ORF">EL26_02580</name>
</gene>
<evidence type="ECO:0000313" key="2">
    <source>
        <dbReference type="EMBL" id="KEO84914.1"/>
    </source>
</evidence>
<accession>A0A074LVB7</accession>
<evidence type="ECO:0000259" key="1">
    <source>
        <dbReference type="PROSITE" id="PS50943"/>
    </source>
</evidence>
<dbReference type="Proteomes" id="UP000027931">
    <property type="component" value="Unassembled WGS sequence"/>
</dbReference>
<dbReference type="SMART" id="SM00530">
    <property type="entry name" value="HTH_XRE"/>
    <property type="match status" value="1"/>
</dbReference>
<dbReference type="EMBL" id="JMIR01000002">
    <property type="protein sequence ID" value="KEO84914.1"/>
    <property type="molecule type" value="Genomic_DNA"/>
</dbReference>
<dbReference type="InterPro" id="IPR010982">
    <property type="entry name" value="Lambda_DNA-bd_dom_sf"/>
</dbReference>
<proteinExistence type="predicted"/>
<dbReference type="OrthoDB" id="2990800at2"/>
<organism evidence="2 3">
    <name type="scientific">Tumebacillus flagellatus</name>
    <dbReference type="NCBI Taxonomy" id="1157490"/>
    <lineage>
        <taxon>Bacteria</taxon>
        <taxon>Bacillati</taxon>
        <taxon>Bacillota</taxon>
        <taxon>Bacilli</taxon>
        <taxon>Bacillales</taxon>
        <taxon>Alicyclobacillaceae</taxon>
        <taxon>Tumebacillus</taxon>
    </lineage>
</organism>
<evidence type="ECO:0000313" key="3">
    <source>
        <dbReference type="Proteomes" id="UP000027931"/>
    </source>
</evidence>
<comment type="caution">
    <text evidence="2">The sequence shown here is derived from an EMBL/GenBank/DDBJ whole genome shotgun (WGS) entry which is preliminary data.</text>
</comment>
<protein>
    <recommendedName>
        <fullName evidence="1">HTH cro/C1-type domain-containing protein</fullName>
    </recommendedName>
</protein>
<feature type="domain" description="HTH cro/C1-type" evidence="1">
    <location>
        <begin position="10"/>
        <end position="64"/>
    </location>
</feature>
<dbReference type="GO" id="GO:0003677">
    <property type="term" value="F:DNA binding"/>
    <property type="evidence" value="ECO:0007669"/>
    <property type="project" value="InterPro"/>
</dbReference>
<dbReference type="Gene3D" id="1.10.260.40">
    <property type="entry name" value="lambda repressor-like DNA-binding domains"/>
    <property type="match status" value="1"/>
</dbReference>
<dbReference type="PROSITE" id="PS50943">
    <property type="entry name" value="HTH_CROC1"/>
    <property type="match status" value="1"/>
</dbReference>
<reference evidence="2 3" key="1">
    <citation type="journal article" date="2013" name="Int. J. Syst. Evol. Microbiol.">
        <title>Tumebacillus flagellatus sp. nov., an alpha-amylase/pullulanase-producing bacterium isolated from cassava wastewater.</title>
        <authorList>
            <person name="Wang Q."/>
            <person name="Xie N."/>
            <person name="Qin Y."/>
            <person name="Shen N."/>
            <person name="Zhu J."/>
            <person name="Mi H."/>
            <person name="Huang R."/>
        </authorList>
    </citation>
    <scope>NUCLEOTIDE SEQUENCE [LARGE SCALE GENOMIC DNA]</scope>
    <source>
        <strain evidence="2 3">GST4</strain>
    </source>
</reference>
<dbReference type="Pfam" id="PF01381">
    <property type="entry name" value="HTH_3"/>
    <property type="match status" value="1"/>
</dbReference>
<dbReference type="eggNOG" id="ENOG5033A4G">
    <property type="taxonomic scope" value="Bacteria"/>
</dbReference>
<name>A0A074LVB7_9BACL</name>
<dbReference type="InterPro" id="IPR001387">
    <property type="entry name" value="Cro/C1-type_HTH"/>
</dbReference>
<dbReference type="RefSeq" id="WP_038084085.1">
    <property type="nucleotide sequence ID" value="NZ_JMIR01000002.1"/>
</dbReference>
<dbReference type="AlphaFoldDB" id="A0A074LVB7"/>
<dbReference type="SUPFAM" id="SSF47413">
    <property type="entry name" value="lambda repressor-like DNA-binding domains"/>
    <property type="match status" value="1"/>
</dbReference>
<sequence length="80" mass="8910">MQIQSKYPAFIQRRIRAGFSQRRLAHESGLSSPFISQVENGNRNIGPEAAKAICEVLKCGFDEIFELKQKAEGDILVTTA</sequence>